<sequence length="64" mass="7336">MRYDDKIKVCRRTAIWIAILSLIDVICIETGMIPQETGDRALTVFIVLLAISLGIHFYLKNKNK</sequence>
<accession>A0ABX5LPA3</accession>
<feature type="transmembrane region" description="Helical" evidence="1">
    <location>
        <begin position="40"/>
        <end position="59"/>
    </location>
</feature>
<feature type="transmembrane region" description="Helical" evidence="1">
    <location>
        <begin position="12"/>
        <end position="34"/>
    </location>
</feature>
<keyword evidence="1" id="KW-0812">Transmembrane</keyword>
<keyword evidence="1" id="KW-0472">Membrane</keyword>
<evidence type="ECO:0000313" key="2">
    <source>
        <dbReference type="EMBL" id="PWK99204.1"/>
    </source>
</evidence>
<name>A0ABX5LPA3_9BACT</name>
<protein>
    <submittedName>
        <fullName evidence="2">Uncharacterized protein</fullName>
    </submittedName>
</protein>
<organism evidence="2 3">
    <name type="scientific">Hallerella porci</name>
    <dbReference type="NCBI Taxonomy" id="1945871"/>
    <lineage>
        <taxon>Bacteria</taxon>
        <taxon>Pseudomonadati</taxon>
        <taxon>Fibrobacterota</taxon>
        <taxon>Fibrobacteria</taxon>
        <taxon>Fibrobacterales</taxon>
        <taxon>Fibrobacteraceae</taxon>
        <taxon>Hallerella</taxon>
    </lineage>
</organism>
<gene>
    <name evidence="2" type="ORF">B0H50_11353</name>
</gene>
<proteinExistence type="predicted"/>
<dbReference type="Proteomes" id="UP000245523">
    <property type="component" value="Unassembled WGS sequence"/>
</dbReference>
<keyword evidence="3" id="KW-1185">Reference proteome</keyword>
<evidence type="ECO:0000313" key="3">
    <source>
        <dbReference type="Proteomes" id="UP000245523"/>
    </source>
</evidence>
<reference evidence="2 3" key="1">
    <citation type="submission" date="2018-05" db="EMBL/GenBank/DDBJ databases">
        <title>Animal gut microbial communities from fecal samples from Wisconsin, USA.</title>
        <authorList>
            <person name="Neumann A."/>
        </authorList>
    </citation>
    <scope>NUCLEOTIDE SEQUENCE [LARGE SCALE GENOMIC DNA]</scope>
    <source>
        <strain evidence="2 3">UWS4</strain>
    </source>
</reference>
<dbReference type="EMBL" id="QGHD01000013">
    <property type="protein sequence ID" value="PWK99204.1"/>
    <property type="molecule type" value="Genomic_DNA"/>
</dbReference>
<evidence type="ECO:0000256" key="1">
    <source>
        <dbReference type="SAM" id="Phobius"/>
    </source>
</evidence>
<keyword evidence="1" id="KW-1133">Transmembrane helix</keyword>
<dbReference type="RefSeq" id="WP_106198960.1">
    <property type="nucleotide sequence ID" value="NZ_JAXEIU010000035.1"/>
</dbReference>
<comment type="caution">
    <text evidence="2">The sequence shown here is derived from an EMBL/GenBank/DDBJ whole genome shotgun (WGS) entry which is preliminary data.</text>
</comment>